<dbReference type="InterPro" id="IPR015422">
    <property type="entry name" value="PyrdxlP-dep_Trfase_small"/>
</dbReference>
<dbReference type="CDD" id="cd00614">
    <property type="entry name" value="CGS_like"/>
    <property type="match status" value="1"/>
</dbReference>
<dbReference type="InterPro" id="IPR000277">
    <property type="entry name" value="Cys/Met-Metab_PyrdxlP-dep_enz"/>
</dbReference>
<dbReference type="Proteomes" id="UP000662783">
    <property type="component" value="Chromosome"/>
</dbReference>
<feature type="modified residue" description="N6-(pyridoxal phosphate)lysine" evidence="7">
    <location>
        <position position="194"/>
    </location>
</feature>
<dbReference type="InterPro" id="IPR015421">
    <property type="entry name" value="PyrdxlP-dep_Trfase_major"/>
</dbReference>
<keyword evidence="6" id="KW-0456">Lyase</keyword>
<sequence>MNILTKCVHGEEVNIEKNGGVLTPIYTSTAYDYLDSGPLNYPRYFNTINQKEVADKIKILEKGEFGLVFSSGMAAITTTLMALLKHGDHAIFQGDIYGGTHYAVSQELKKFGIEVSFTDDITDDSFRKLLKENTKAVYIETPSNPLLKIVNLKEIVAMCKSRDLISIIDNTFASPINQTPIFWGIDVVTHSGTKYLGGHSDITCGAVVTSNELGDKIYKTAVNLGGSLDPQTCYLLDRSLKTLALRVRQQNSTAQEIAEFLKDSGKVNGVYYPGLKDHPGHEVANEQMNGFGGMLSFEVKGDADEFVKKLQLIKPAISLGGVETTISSPVKTSHSKLTDEERKKAGIKDSLLRLSVGIEDSTDLIADLKKALKS</sequence>
<dbReference type="GO" id="GO:0009086">
    <property type="term" value="P:methionine biosynthetic process"/>
    <property type="evidence" value="ECO:0007669"/>
    <property type="project" value="UniProtKB-KW"/>
</dbReference>
<keyword evidence="10" id="KW-1185">Reference proteome</keyword>
<dbReference type="PANTHER" id="PTHR11808:SF50">
    <property type="entry name" value="CYSTATHIONINE BETA-LYASE"/>
    <property type="match status" value="1"/>
</dbReference>
<dbReference type="RefSeq" id="WP_205722681.1">
    <property type="nucleotide sequence ID" value="NZ_CP070608.1"/>
</dbReference>
<dbReference type="EC" id="4.4.1.13" evidence="2"/>
<evidence type="ECO:0000256" key="2">
    <source>
        <dbReference type="ARBA" id="ARBA00012224"/>
    </source>
</evidence>
<dbReference type="EMBL" id="CP070608">
    <property type="protein sequence ID" value="QSE98173.1"/>
    <property type="molecule type" value="Genomic_DNA"/>
</dbReference>
<keyword evidence="5" id="KW-0486">Methionine biosynthesis</keyword>
<dbReference type="GO" id="GO:0005737">
    <property type="term" value="C:cytoplasm"/>
    <property type="evidence" value="ECO:0007669"/>
    <property type="project" value="TreeGrafter"/>
</dbReference>
<accession>A0A974WGN7</accession>
<dbReference type="FunFam" id="3.40.640.10:FF:000046">
    <property type="entry name" value="Cystathionine gamma-lyase"/>
    <property type="match status" value="1"/>
</dbReference>
<dbReference type="FunFam" id="3.90.1150.10:FF:000033">
    <property type="entry name" value="Cystathionine gamma-synthase"/>
    <property type="match status" value="1"/>
</dbReference>
<evidence type="ECO:0000256" key="8">
    <source>
        <dbReference type="RuleBase" id="RU362118"/>
    </source>
</evidence>
<evidence type="ECO:0000256" key="6">
    <source>
        <dbReference type="ARBA" id="ARBA00023239"/>
    </source>
</evidence>
<dbReference type="GO" id="GO:0019346">
    <property type="term" value="P:transsulfuration"/>
    <property type="evidence" value="ECO:0007669"/>
    <property type="project" value="InterPro"/>
</dbReference>
<dbReference type="PROSITE" id="PS00868">
    <property type="entry name" value="CYS_MET_METAB_PP"/>
    <property type="match status" value="1"/>
</dbReference>
<dbReference type="GO" id="GO:0047804">
    <property type="term" value="F:cysteine-S-conjugate beta-lyase activity"/>
    <property type="evidence" value="ECO:0007669"/>
    <property type="project" value="UniProtKB-EC"/>
</dbReference>
<dbReference type="AlphaFoldDB" id="A0A974WGN7"/>
<evidence type="ECO:0000313" key="10">
    <source>
        <dbReference type="Proteomes" id="UP000662783"/>
    </source>
</evidence>
<reference evidence="9" key="1">
    <citation type="submission" date="2021-02" db="EMBL/GenBank/DDBJ databases">
        <title>Fulvivirga sp. S481 isolated from sea water.</title>
        <authorList>
            <person name="Bae S.S."/>
            <person name="Baek K."/>
        </authorList>
    </citation>
    <scope>NUCLEOTIDE SEQUENCE</scope>
    <source>
        <strain evidence="9">S481</strain>
    </source>
</reference>
<evidence type="ECO:0000313" key="9">
    <source>
        <dbReference type="EMBL" id="QSE98173.1"/>
    </source>
</evidence>
<dbReference type="Gene3D" id="3.40.640.10">
    <property type="entry name" value="Type I PLP-dependent aspartate aminotransferase-like (Major domain)"/>
    <property type="match status" value="1"/>
</dbReference>
<protein>
    <recommendedName>
        <fullName evidence="2">cysteine-S-conjugate beta-lyase</fullName>
        <ecNumber evidence="2">4.4.1.13</ecNumber>
    </recommendedName>
</protein>
<name>A0A974WGN7_9BACT</name>
<evidence type="ECO:0000256" key="4">
    <source>
        <dbReference type="ARBA" id="ARBA00022898"/>
    </source>
</evidence>
<dbReference type="SUPFAM" id="SSF53383">
    <property type="entry name" value="PLP-dependent transferases"/>
    <property type="match status" value="1"/>
</dbReference>
<proteinExistence type="inferred from homology"/>
<keyword evidence="4 7" id="KW-0663">Pyridoxal phosphate</keyword>
<dbReference type="KEGG" id="fuv:JR347_03585"/>
<keyword evidence="9" id="KW-0808">Transferase</keyword>
<dbReference type="GO" id="GO:0030170">
    <property type="term" value="F:pyridoxal phosphate binding"/>
    <property type="evidence" value="ECO:0007669"/>
    <property type="project" value="InterPro"/>
</dbReference>
<gene>
    <name evidence="9" type="ORF">JR347_03585</name>
</gene>
<dbReference type="Gene3D" id="3.90.1150.10">
    <property type="entry name" value="Aspartate Aminotransferase, domain 1"/>
    <property type="match status" value="1"/>
</dbReference>
<comment type="cofactor">
    <cofactor evidence="1 8">
        <name>pyridoxal 5'-phosphate</name>
        <dbReference type="ChEBI" id="CHEBI:597326"/>
    </cofactor>
</comment>
<dbReference type="InterPro" id="IPR015424">
    <property type="entry name" value="PyrdxlP-dep_Trfase"/>
</dbReference>
<evidence type="ECO:0000256" key="3">
    <source>
        <dbReference type="ARBA" id="ARBA00022605"/>
    </source>
</evidence>
<keyword evidence="3" id="KW-0028">Amino-acid biosynthesis</keyword>
<evidence type="ECO:0000256" key="1">
    <source>
        <dbReference type="ARBA" id="ARBA00001933"/>
    </source>
</evidence>
<dbReference type="Pfam" id="PF01053">
    <property type="entry name" value="Cys_Met_Meta_PP"/>
    <property type="match status" value="1"/>
</dbReference>
<keyword evidence="9" id="KW-0032">Aminotransferase</keyword>
<evidence type="ECO:0000256" key="7">
    <source>
        <dbReference type="PIRSR" id="PIRSR001434-2"/>
    </source>
</evidence>
<organism evidence="9 10">
    <name type="scientific">Fulvivirga lutea</name>
    <dbReference type="NCBI Taxonomy" id="2810512"/>
    <lineage>
        <taxon>Bacteria</taxon>
        <taxon>Pseudomonadati</taxon>
        <taxon>Bacteroidota</taxon>
        <taxon>Cytophagia</taxon>
        <taxon>Cytophagales</taxon>
        <taxon>Fulvivirgaceae</taxon>
        <taxon>Fulvivirga</taxon>
    </lineage>
</organism>
<dbReference type="InterPro" id="IPR054542">
    <property type="entry name" value="Cys_met_metab_PP"/>
</dbReference>
<dbReference type="PANTHER" id="PTHR11808">
    <property type="entry name" value="TRANS-SULFURATION ENZYME FAMILY MEMBER"/>
    <property type="match status" value="1"/>
</dbReference>
<evidence type="ECO:0000256" key="5">
    <source>
        <dbReference type="ARBA" id="ARBA00023167"/>
    </source>
</evidence>
<comment type="similarity">
    <text evidence="8">Belongs to the trans-sulfuration enzymes family.</text>
</comment>
<dbReference type="PIRSF" id="PIRSF001434">
    <property type="entry name" value="CGS"/>
    <property type="match status" value="1"/>
</dbReference>
<dbReference type="GO" id="GO:0008483">
    <property type="term" value="F:transaminase activity"/>
    <property type="evidence" value="ECO:0007669"/>
    <property type="project" value="UniProtKB-KW"/>
</dbReference>